<dbReference type="InterPro" id="IPR025275">
    <property type="entry name" value="DUF4015"/>
</dbReference>
<dbReference type="AlphaFoldDB" id="A0A9D2T0U4"/>
<comment type="caution">
    <text evidence="2">The sequence shown here is derived from an EMBL/GenBank/DDBJ whole genome shotgun (WGS) entry which is preliminary data.</text>
</comment>
<accession>A0A9D2T0U4</accession>
<reference evidence="2" key="1">
    <citation type="journal article" date="2021" name="PeerJ">
        <title>Extensive microbial diversity within the chicken gut microbiome revealed by metagenomics and culture.</title>
        <authorList>
            <person name="Gilroy R."/>
            <person name="Ravi A."/>
            <person name="Getino M."/>
            <person name="Pursley I."/>
            <person name="Horton D.L."/>
            <person name="Alikhan N.F."/>
            <person name="Baker D."/>
            <person name="Gharbi K."/>
            <person name="Hall N."/>
            <person name="Watson M."/>
            <person name="Adriaenssens E.M."/>
            <person name="Foster-Nyarko E."/>
            <person name="Jarju S."/>
            <person name="Secka A."/>
            <person name="Antonio M."/>
            <person name="Oren A."/>
            <person name="Chaudhuri R.R."/>
            <person name="La Ragione R."/>
            <person name="Hildebrand F."/>
            <person name="Pallen M.J."/>
        </authorList>
    </citation>
    <scope>NUCLEOTIDE SEQUENCE</scope>
    <source>
        <strain evidence="2">CHK186-1790</strain>
    </source>
</reference>
<dbReference type="Proteomes" id="UP000823882">
    <property type="component" value="Unassembled WGS sequence"/>
</dbReference>
<proteinExistence type="predicted"/>
<keyword evidence="2" id="KW-0378">Hydrolase</keyword>
<organism evidence="2 3">
    <name type="scientific">Candidatus Intestinimonas pullistercoris</name>
    <dbReference type="NCBI Taxonomy" id="2838623"/>
    <lineage>
        <taxon>Bacteria</taxon>
        <taxon>Bacillati</taxon>
        <taxon>Bacillota</taxon>
        <taxon>Clostridia</taxon>
        <taxon>Eubacteriales</taxon>
        <taxon>Intestinimonas</taxon>
    </lineage>
</organism>
<sequence length="351" mass="37478">MKRQYGYHAYRGRSAARSALKAVIAVLAALLVLGLAAAFFLQQYTVYSADGARVRLPWSDPDPAPVAETPSPSPSEPLVVITPEPEVQTPIHAVTLPESALTDGTALQQVEAAGGNAALFDMKTDEGALAFTSAQPLAVETGVNAPEDRNAAIQALNAQEGLYTVARVSCFRDNTVPRTHPELALRSAIGNWRDDGYRWFSPAYPEVRSYVTGVCLELAGLGFDEILLDWACYPVSGDLSTILTGEAYDPATLSQTLTEFYTQLRADLEAAYPGVKLSAVLPADLEQESAGGQTPALAELLDRVWVWTDAQARPALATLLSQHGLEDPDSQLVLLGAAGQGDQSWALWPAG</sequence>
<dbReference type="EMBL" id="DWWJ01000135">
    <property type="protein sequence ID" value="HJC41414.1"/>
    <property type="molecule type" value="Genomic_DNA"/>
</dbReference>
<dbReference type="Gene3D" id="3.20.20.80">
    <property type="entry name" value="Glycosidases"/>
    <property type="match status" value="1"/>
</dbReference>
<gene>
    <name evidence="2" type="ORF">H9701_07670</name>
</gene>
<feature type="domain" description="DUF4015" evidence="1">
    <location>
        <begin position="106"/>
        <end position="271"/>
    </location>
</feature>
<name>A0A9D2T0U4_9FIRM</name>
<dbReference type="Pfam" id="PF13200">
    <property type="entry name" value="DUF4015"/>
    <property type="match status" value="1"/>
</dbReference>
<evidence type="ECO:0000259" key="1">
    <source>
        <dbReference type="Pfam" id="PF13200"/>
    </source>
</evidence>
<reference evidence="2" key="2">
    <citation type="submission" date="2021-04" db="EMBL/GenBank/DDBJ databases">
        <authorList>
            <person name="Gilroy R."/>
        </authorList>
    </citation>
    <scope>NUCLEOTIDE SEQUENCE</scope>
    <source>
        <strain evidence="2">CHK186-1790</strain>
    </source>
</reference>
<dbReference type="SUPFAM" id="SSF51445">
    <property type="entry name" value="(Trans)glycosidases"/>
    <property type="match status" value="1"/>
</dbReference>
<evidence type="ECO:0000313" key="3">
    <source>
        <dbReference type="Proteomes" id="UP000823882"/>
    </source>
</evidence>
<dbReference type="GO" id="GO:0016787">
    <property type="term" value="F:hydrolase activity"/>
    <property type="evidence" value="ECO:0007669"/>
    <property type="project" value="UniProtKB-KW"/>
</dbReference>
<evidence type="ECO:0000313" key="2">
    <source>
        <dbReference type="EMBL" id="HJC41414.1"/>
    </source>
</evidence>
<protein>
    <submittedName>
        <fullName evidence="2">Glycoside hydrolase</fullName>
    </submittedName>
</protein>
<dbReference type="InterPro" id="IPR017853">
    <property type="entry name" value="GH"/>
</dbReference>